<comment type="caution">
    <text evidence="2">The sequence shown here is derived from an EMBL/GenBank/DDBJ whole genome shotgun (WGS) entry which is preliminary data.</text>
</comment>
<evidence type="ECO:0000313" key="2">
    <source>
        <dbReference type="EMBL" id="PJJ59543.1"/>
    </source>
</evidence>
<dbReference type="EMBL" id="PGFA01000001">
    <property type="protein sequence ID" value="PJJ59543.1"/>
    <property type="molecule type" value="Genomic_DNA"/>
</dbReference>
<protein>
    <submittedName>
        <fullName evidence="2">NTF2 fold immunity protein of polymorphic toxin system component</fullName>
    </submittedName>
</protein>
<proteinExistence type="predicted"/>
<dbReference type="InterPro" id="IPR028921">
    <property type="entry name" value="NTF2_fold_dom"/>
</dbReference>
<organism evidence="2 3">
    <name type="scientific">Hymenobacter chitinivorans DSM 11115</name>
    <dbReference type="NCBI Taxonomy" id="1121954"/>
    <lineage>
        <taxon>Bacteria</taxon>
        <taxon>Pseudomonadati</taxon>
        <taxon>Bacteroidota</taxon>
        <taxon>Cytophagia</taxon>
        <taxon>Cytophagales</taxon>
        <taxon>Hymenobacteraceae</taxon>
        <taxon>Hymenobacter</taxon>
    </lineage>
</organism>
<dbReference type="Proteomes" id="UP000228535">
    <property type="component" value="Unassembled WGS sequence"/>
</dbReference>
<evidence type="ECO:0000313" key="3">
    <source>
        <dbReference type="Proteomes" id="UP000228535"/>
    </source>
</evidence>
<accession>A0A2M9BNL0</accession>
<name>A0A2M9BNL0_9BACT</name>
<evidence type="ECO:0000259" key="1">
    <source>
        <dbReference type="Pfam" id="PF15631"/>
    </source>
</evidence>
<dbReference type="Pfam" id="PF15631">
    <property type="entry name" value="Imm-NTF2-2"/>
    <property type="match status" value="1"/>
</dbReference>
<sequence length="133" mass="14183">MSAGIITLMTNSLALAVALFSLVAFPAPAQRFRGRLVLGEEVARQRVAQARLPKLAGASAAAPDTATALAVAEKVAFREFGRKNIIAQRPYEAYLVDGYWCISGTLPWGYEGGTFVVLLNAATYQVAKVSHGQ</sequence>
<keyword evidence="3" id="KW-1185">Reference proteome</keyword>
<gene>
    <name evidence="2" type="ORF">CLV45_0962</name>
</gene>
<dbReference type="AlphaFoldDB" id="A0A2M9BNL0"/>
<feature type="domain" description="NTF2 fold" evidence="1">
    <location>
        <begin position="67"/>
        <end position="133"/>
    </location>
</feature>
<reference evidence="2 3" key="1">
    <citation type="submission" date="2017-11" db="EMBL/GenBank/DDBJ databases">
        <title>Genomic Encyclopedia of Archaeal and Bacterial Type Strains, Phase II (KMG-II): From Individual Species to Whole Genera.</title>
        <authorList>
            <person name="Goeker M."/>
        </authorList>
    </citation>
    <scope>NUCLEOTIDE SEQUENCE [LARGE SCALE GENOMIC DNA]</scope>
    <source>
        <strain evidence="2 3">DSM 11115</strain>
    </source>
</reference>